<evidence type="ECO:0000313" key="2">
    <source>
        <dbReference type="Proteomes" id="UP000236291"/>
    </source>
</evidence>
<reference evidence="1 2" key="1">
    <citation type="journal article" date="2014" name="Am. J. Bot.">
        <title>Genome assembly and annotation for red clover (Trifolium pratense; Fabaceae).</title>
        <authorList>
            <person name="Istvanek J."/>
            <person name="Jaros M."/>
            <person name="Krenek A."/>
            <person name="Repkova J."/>
        </authorList>
    </citation>
    <scope>NUCLEOTIDE SEQUENCE [LARGE SCALE GENOMIC DNA]</scope>
    <source>
        <strain evidence="2">cv. Tatra</strain>
        <tissue evidence="1">Young leaves</tissue>
    </source>
</reference>
<feature type="non-terminal residue" evidence="1">
    <location>
        <position position="1"/>
    </location>
</feature>
<dbReference type="Proteomes" id="UP000236291">
    <property type="component" value="Unassembled WGS sequence"/>
</dbReference>
<dbReference type="AlphaFoldDB" id="A0A2K3KET4"/>
<protein>
    <submittedName>
        <fullName evidence="1">Endo-1,3-1,4-beta-D-glucanase-like protein</fullName>
    </submittedName>
</protein>
<evidence type="ECO:0000313" key="1">
    <source>
        <dbReference type="EMBL" id="PNX64801.1"/>
    </source>
</evidence>
<sequence length="47" mass="5204">GVDIPISILGAEIDRVSPPELVKQFEEILSAKPVVRLVFRSWLSSIV</sequence>
<organism evidence="1 2">
    <name type="scientific">Trifolium pratense</name>
    <name type="common">Red clover</name>
    <dbReference type="NCBI Taxonomy" id="57577"/>
    <lineage>
        <taxon>Eukaryota</taxon>
        <taxon>Viridiplantae</taxon>
        <taxon>Streptophyta</taxon>
        <taxon>Embryophyta</taxon>
        <taxon>Tracheophyta</taxon>
        <taxon>Spermatophyta</taxon>
        <taxon>Magnoliopsida</taxon>
        <taxon>eudicotyledons</taxon>
        <taxon>Gunneridae</taxon>
        <taxon>Pentapetalae</taxon>
        <taxon>rosids</taxon>
        <taxon>fabids</taxon>
        <taxon>Fabales</taxon>
        <taxon>Fabaceae</taxon>
        <taxon>Papilionoideae</taxon>
        <taxon>50 kb inversion clade</taxon>
        <taxon>NPAAA clade</taxon>
        <taxon>Hologalegina</taxon>
        <taxon>IRL clade</taxon>
        <taxon>Trifolieae</taxon>
        <taxon>Trifolium</taxon>
    </lineage>
</organism>
<accession>A0A2K3KET4</accession>
<dbReference type="STRING" id="57577.A0A2K3KET4"/>
<dbReference type="EMBL" id="ASHM01170612">
    <property type="protein sequence ID" value="PNX64801.1"/>
    <property type="molecule type" value="Genomic_DNA"/>
</dbReference>
<proteinExistence type="predicted"/>
<reference evidence="1 2" key="2">
    <citation type="journal article" date="2017" name="Front. Plant Sci.">
        <title>Gene Classification and Mining of Molecular Markers Useful in Red Clover (Trifolium pratense) Breeding.</title>
        <authorList>
            <person name="Istvanek J."/>
            <person name="Dluhosova J."/>
            <person name="Dluhos P."/>
            <person name="Patkova L."/>
            <person name="Nedelnik J."/>
            <person name="Repkova J."/>
        </authorList>
    </citation>
    <scope>NUCLEOTIDE SEQUENCE [LARGE SCALE GENOMIC DNA]</scope>
    <source>
        <strain evidence="2">cv. Tatra</strain>
        <tissue evidence="1">Young leaves</tissue>
    </source>
</reference>
<name>A0A2K3KET4_TRIPR</name>
<comment type="caution">
    <text evidence="1">The sequence shown here is derived from an EMBL/GenBank/DDBJ whole genome shotgun (WGS) entry which is preliminary data.</text>
</comment>
<gene>
    <name evidence="1" type="ORF">L195_g062292</name>
</gene>